<feature type="domain" description="Thioredoxin" evidence="2">
    <location>
        <begin position="38"/>
        <end position="175"/>
    </location>
</feature>
<dbReference type="PANTHER" id="PTHR42852">
    <property type="entry name" value="THIOL:DISULFIDE INTERCHANGE PROTEIN DSBE"/>
    <property type="match status" value="1"/>
</dbReference>
<dbReference type="InterPro" id="IPR000866">
    <property type="entry name" value="AhpC/TSA"/>
</dbReference>
<gene>
    <name evidence="3" type="ordered locus">Hore_18200</name>
</gene>
<dbReference type="GO" id="GO:0016209">
    <property type="term" value="F:antioxidant activity"/>
    <property type="evidence" value="ECO:0007669"/>
    <property type="project" value="InterPro"/>
</dbReference>
<keyword evidence="1" id="KW-1133">Transmembrane helix</keyword>
<dbReference type="OrthoDB" id="9809733at2"/>
<dbReference type="EMBL" id="CP001098">
    <property type="protein sequence ID" value="ACL70569.1"/>
    <property type="molecule type" value="Genomic_DNA"/>
</dbReference>
<dbReference type="Pfam" id="PF00578">
    <property type="entry name" value="AhpC-TSA"/>
    <property type="match status" value="1"/>
</dbReference>
<evidence type="ECO:0000313" key="3">
    <source>
        <dbReference type="EMBL" id="ACL70569.1"/>
    </source>
</evidence>
<feature type="transmembrane region" description="Helical" evidence="1">
    <location>
        <begin position="7"/>
        <end position="26"/>
    </location>
</feature>
<protein>
    <submittedName>
        <fullName evidence="3">Alkyl hydroperoxide reductase/ Thiol specific antioxidant/ Mal allergen</fullName>
    </submittedName>
</protein>
<organism evidence="3 4">
    <name type="scientific">Halothermothrix orenii (strain H 168 / OCM 544 / DSM 9562)</name>
    <dbReference type="NCBI Taxonomy" id="373903"/>
    <lineage>
        <taxon>Bacteria</taxon>
        <taxon>Bacillati</taxon>
        <taxon>Bacillota</taxon>
        <taxon>Clostridia</taxon>
        <taxon>Halanaerobiales</taxon>
        <taxon>Halothermotrichaceae</taxon>
        <taxon>Halothermothrix</taxon>
    </lineage>
</organism>
<dbReference type="Proteomes" id="UP000000719">
    <property type="component" value="Chromosome"/>
</dbReference>
<dbReference type="AlphaFoldDB" id="B8CZ50"/>
<proteinExistence type="predicted"/>
<keyword evidence="1" id="KW-0812">Transmembrane</keyword>
<dbReference type="InterPro" id="IPR013766">
    <property type="entry name" value="Thioredoxin_domain"/>
</dbReference>
<dbReference type="HOGENOM" id="CLU_042529_11_4_9"/>
<dbReference type="GO" id="GO:0016491">
    <property type="term" value="F:oxidoreductase activity"/>
    <property type="evidence" value="ECO:0007669"/>
    <property type="project" value="InterPro"/>
</dbReference>
<dbReference type="CDD" id="cd02966">
    <property type="entry name" value="TlpA_like_family"/>
    <property type="match status" value="1"/>
</dbReference>
<sequence>MKKKYWLTLGAVILVIAGLFFNSYYISGGSEDNVQTGTAIGLLAPDFTLTKLSGEEVSLSDFRGKKVFLNFWASWCPPCQAEMPYIQKLYTEHGDDVAILGVDIGEDKGTVAEFMLVNGYTFPVALDKKREVAAKYLVRGIPTTYIIDEDGIVTHRHVGPLYYEQMTELLELDQNNTP</sequence>
<dbReference type="PANTHER" id="PTHR42852:SF17">
    <property type="entry name" value="THIOREDOXIN-LIKE PROTEIN HI_1115"/>
    <property type="match status" value="1"/>
</dbReference>
<evidence type="ECO:0000313" key="4">
    <source>
        <dbReference type="Proteomes" id="UP000000719"/>
    </source>
</evidence>
<evidence type="ECO:0000256" key="1">
    <source>
        <dbReference type="SAM" id="Phobius"/>
    </source>
</evidence>
<dbReference type="eggNOG" id="COG0526">
    <property type="taxonomic scope" value="Bacteria"/>
</dbReference>
<dbReference type="InterPro" id="IPR050553">
    <property type="entry name" value="Thioredoxin_ResA/DsbE_sf"/>
</dbReference>
<evidence type="ECO:0000259" key="2">
    <source>
        <dbReference type="PROSITE" id="PS51352"/>
    </source>
</evidence>
<name>B8CZ50_HALOH</name>
<dbReference type="Gene3D" id="3.40.30.10">
    <property type="entry name" value="Glutaredoxin"/>
    <property type="match status" value="1"/>
</dbReference>
<keyword evidence="4" id="KW-1185">Reference proteome</keyword>
<reference evidence="3 4" key="1">
    <citation type="journal article" date="2009" name="PLoS ONE">
        <title>Genome analysis of the anaerobic thermohalophilic bacterium Halothermothrix orenii.</title>
        <authorList>
            <person name="Mavromatis K."/>
            <person name="Ivanova N."/>
            <person name="Anderson I."/>
            <person name="Lykidis A."/>
            <person name="Hooper S.D."/>
            <person name="Sun H."/>
            <person name="Kunin V."/>
            <person name="Lapidus A."/>
            <person name="Hugenholtz P."/>
            <person name="Patel B."/>
            <person name="Kyrpides N.C."/>
        </authorList>
    </citation>
    <scope>NUCLEOTIDE SEQUENCE [LARGE SCALE GENOMIC DNA]</scope>
    <source>
        <strain evidence="4">H 168 / OCM 544 / DSM 9562</strain>
    </source>
</reference>
<dbReference type="InterPro" id="IPR036249">
    <property type="entry name" value="Thioredoxin-like_sf"/>
</dbReference>
<dbReference type="PROSITE" id="PS51352">
    <property type="entry name" value="THIOREDOXIN_2"/>
    <property type="match status" value="1"/>
</dbReference>
<dbReference type="InterPro" id="IPR017937">
    <property type="entry name" value="Thioredoxin_CS"/>
</dbReference>
<dbReference type="KEGG" id="hor:Hore_18200"/>
<dbReference type="SUPFAM" id="SSF52833">
    <property type="entry name" value="Thioredoxin-like"/>
    <property type="match status" value="1"/>
</dbReference>
<dbReference type="STRING" id="373903.Hore_18200"/>
<dbReference type="PROSITE" id="PS00194">
    <property type="entry name" value="THIOREDOXIN_1"/>
    <property type="match status" value="1"/>
</dbReference>
<dbReference type="RefSeq" id="WP_015923539.1">
    <property type="nucleotide sequence ID" value="NC_011899.1"/>
</dbReference>
<accession>B8CZ50</accession>
<keyword evidence="1" id="KW-0472">Membrane</keyword>